<dbReference type="Proteomes" id="UP000541444">
    <property type="component" value="Unassembled WGS sequence"/>
</dbReference>
<dbReference type="PANTHER" id="PTHR31149">
    <property type="entry name" value="EXPRESSED PROTEIN"/>
    <property type="match status" value="1"/>
</dbReference>
<feature type="domain" description="AIR9-like A9" evidence="4">
    <location>
        <begin position="308"/>
        <end position="385"/>
    </location>
</feature>
<dbReference type="OrthoDB" id="1890867at2759"/>
<gene>
    <name evidence="5" type="ORF">GIB67_000476</name>
</gene>
<keyword evidence="1" id="KW-0175">Coiled coil</keyword>
<accession>A0A7J7L0I6</accession>
<evidence type="ECO:0000313" key="6">
    <source>
        <dbReference type="Proteomes" id="UP000541444"/>
    </source>
</evidence>
<proteinExistence type="predicted"/>
<dbReference type="InterPro" id="IPR056284">
    <property type="entry name" value="AIR9-like_A9"/>
</dbReference>
<dbReference type="InterPro" id="IPR055474">
    <property type="entry name" value="DUF7046"/>
</dbReference>
<feature type="region of interest" description="Disordered" evidence="2">
    <location>
        <begin position="190"/>
        <end position="225"/>
    </location>
</feature>
<sequence>MNMRGHNNFTYSLDTETMELFSITRAQEEEILRLREHISDACVKELQLLNEKHSLERKFSDLRMTIDEKQNEALTSSLKELAHRKGDLEENLKLALDLKAVEDERYYFTSSMLSLLAEYGFRPHVINASAISNSAKHLYDQLQWKVRTSHVSSQTCILYVPSVRKLGGKIATRKHKINKPELEVLTLTTEDSNQSNKRTHKISIEASGDGPSNKDHQISSVAKDQHTEKSMVSNVYYPSDMNVREGHLDSASNISRFARDQKEVEGHKAINSFEDGERVTDPPYLVPVMQEEHTAVSEEDFSPGIDGFQIIGDAKPGNTLQGCGYPVRGTSLCMFQWVRHLQNGTWHYIDGATNPDYVVTADDIDKLIAVECIPMDDNGRQGELVRLFANEQKKIACDPEMQLEVENYIATGLATFNVLLWVDSSEAWQPTIFILKRSSYQIKVDGRDVVVLEEKFSSDLSVKIPVGLSAQFVLTCADGTSHPFSTHNDVRNE</sequence>
<dbReference type="PANTHER" id="PTHR31149:SF7">
    <property type="entry name" value="EXPRESSED PROTEIN"/>
    <property type="match status" value="1"/>
</dbReference>
<reference evidence="5 6" key="1">
    <citation type="journal article" date="2020" name="IScience">
        <title>Genome Sequencing of the Endangered Kingdonia uniflora (Circaeasteraceae, Ranunculales) Reveals Potential Mechanisms of Evolutionary Specialization.</title>
        <authorList>
            <person name="Sun Y."/>
            <person name="Deng T."/>
            <person name="Zhang A."/>
            <person name="Moore M.J."/>
            <person name="Landis J.B."/>
            <person name="Lin N."/>
            <person name="Zhang H."/>
            <person name="Zhang X."/>
            <person name="Huang J."/>
            <person name="Zhang X."/>
            <person name="Sun H."/>
            <person name="Wang H."/>
        </authorList>
    </citation>
    <scope>NUCLEOTIDE SEQUENCE [LARGE SCALE GENOMIC DNA]</scope>
    <source>
        <strain evidence="5">TB1705</strain>
        <tissue evidence="5">Leaf</tissue>
    </source>
</reference>
<organism evidence="5 6">
    <name type="scientific">Kingdonia uniflora</name>
    <dbReference type="NCBI Taxonomy" id="39325"/>
    <lineage>
        <taxon>Eukaryota</taxon>
        <taxon>Viridiplantae</taxon>
        <taxon>Streptophyta</taxon>
        <taxon>Embryophyta</taxon>
        <taxon>Tracheophyta</taxon>
        <taxon>Spermatophyta</taxon>
        <taxon>Magnoliopsida</taxon>
        <taxon>Ranunculales</taxon>
        <taxon>Circaeasteraceae</taxon>
        <taxon>Kingdonia</taxon>
    </lineage>
</organism>
<evidence type="ECO:0000313" key="5">
    <source>
        <dbReference type="EMBL" id="KAF6136072.1"/>
    </source>
</evidence>
<evidence type="ECO:0000256" key="2">
    <source>
        <dbReference type="SAM" id="MobiDB-lite"/>
    </source>
</evidence>
<dbReference type="Pfam" id="PF23197">
    <property type="entry name" value="IG_AIR9"/>
    <property type="match status" value="1"/>
</dbReference>
<evidence type="ECO:0000259" key="3">
    <source>
        <dbReference type="Pfam" id="PF23080"/>
    </source>
</evidence>
<protein>
    <submittedName>
        <fullName evidence="5">Uncharacterized protein</fullName>
    </submittedName>
</protein>
<dbReference type="GO" id="GO:0005886">
    <property type="term" value="C:plasma membrane"/>
    <property type="evidence" value="ECO:0007669"/>
    <property type="project" value="TreeGrafter"/>
</dbReference>
<feature type="coiled-coil region" evidence="1">
    <location>
        <begin position="52"/>
        <end position="98"/>
    </location>
</feature>
<dbReference type="Pfam" id="PF23080">
    <property type="entry name" value="DUF7046"/>
    <property type="match status" value="1"/>
</dbReference>
<keyword evidence="6" id="KW-1185">Reference proteome</keyword>
<evidence type="ECO:0000256" key="1">
    <source>
        <dbReference type="SAM" id="Coils"/>
    </source>
</evidence>
<evidence type="ECO:0000259" key="4">
    <source>
        <dbReference type="Pfam" id="PF23197"/>
    </source>
</evidence>
<feature type="domain" description="DUF7046" evidence="3">
    <location>
        <begin position="426"/>
        <end position="485"/>
    </location>
</feature>
<comment type="caution">
    <text evidence="5">The sequence shown here is derived from an EMBL/GenBank/DDBJ whole genome shotgun (WGS) entry which is preliminary data.</text>
</comment>
<dbReference type="FunFam" id="2.60.40.2700:FF:000001">
    <property type="entry name" value="Transmembrane protein"/>
    <property type="match status" value="1"/>
</dbReference>
<dbReference type="Gene3D" id="2.60.40.2700">
    <property type="match status" value="1"/>
</dbReference>
<feature type="compositionally biased region" description="Basic and acidic residues" evidence="2">
    <location>
        <begin position="212"/>
        <end position="225"/>
    </location>
</feature>
<dbReference type="EMBL" id="JACGCM010002763">
    <property type="protein sequence ID" value="KAF6136072.1"/>
    <property type="molecule type" value="Genomic_DNA"/>
</dbReference>
<name>A0A7J7L0I6_9MAGN</name>
<dbReference type="AlphaFoldDB" id="A0A7J7L0I6"/>